<organism evidence="3 4">
    <name type="scientific">Legionella geestiana</name>
    <dbReference type="NCBI Taxonomy" id="45065"/>
    <lineage>
        <taxon>Bacteria</taxon>
        <taxon>Pseudomonadati</taxon>
        <taxon>Pseudomonadota</taxon>
        <taxon>Gammaproteobacteria</taxon>
        <taxon>Legionellales</taxon>
        <taxon>Legionellaceae</taxon>
        <taxon>Legionella</taxon>
    </lineage>
</organism>
<dbReference type="EC" id="2.3.1.57" evidence="3"/>
<evidence type="ECO:0000313" key="3">
    <source>
        <dbReference type="EMBL" id="KTD03716.1"/>
    </source>
</evidence>
<name>A0A0W0U6R4_9GAMM</name>
<dbReference type="Proteomes" id="UP000054785">
    <property type="component" value="Unassembled WGS sequence"/>
</dbReference>
<dbReference type="InterPro" id="IPR000182">
    <property type="entry name" value="GNAT_dom"/>
</dbReference>
<dbReference type="AlphaFoldDB" id="A0A0W0U6R4"/>
<dbReference type="PANTHER" id="PTHR10545:SF29">
    <property type="entry name" value="GH14572P-RELATED"/>
    <property type="match status" value="1"/>
</dbReference>
<dbReference type="InterPro" id="IPR016181">
    <property type="entry name" value="Acyl_CoA_acyltransferase"/>
</dbReference>
<dbReference type="PROSITE" id="PS51186">
    <property type="entry name" value="GNAT"/>
    <property type="match status" value="1"/>
</dbReference>
<sequence>MYEISMAEPQDISLVYQMIQNLACTIGIQDKLRITESNLSEILLCKAPIHFAIVAKANTQVVGFALYNIMSNNICFNAGNGVYLENLYVDAEYRGLGIGSALFKQVMSNAKDSGCNRVEWWISKAQKDVMRFYERFDVKSLDEWLICKCENLSTVE</sequence>
<gene>
    <name evidence="3" type="primary">ats_2</name>
    <name evidence="3" type="ORF">Lgee_0529</name>
</gene>
<dbReference type="RefSeq" id="WP_028386534.1">
    <property type="nucleotide sequence ID" value="NZ_CAAAHN010000018.1"/>
</dbReference>
<evidence type="ECO:0000313" key="4">
    <source>
        <dbReference type="Proteomes" id="UP000054785"/>
    </source>
</evidence>
<proteinExistence type="predicted"/>
<keyword evidence="2 3" id="KW-0012">Acyltransferase</keyword>
<dbReference type="GO" id="GO:0004145">
    <property type="term" value="F:diamine N-acetyltransferase activity"/>
    <property type="evidence" value="ECO:0007669"/>
    <property type="project" value="UniProtKB-EC"/>
</dbReference>
<dbReference type="InterPro" id="IPR051016">
    <property type="entry name" value="Diverse_Substrate_AcTransf"/>
</dbReference>
<dbReference type="PANTHER" id="PTHR10545">
    <property type="entry name" value="DIAMINE N-ACETYLTRANSFERASE"/>
    <property type="match status" value="1"/>
</dbReference>
<evidence type="ECO:0000256" key="2">
    <source>
        <dbReference type="ARBA" id="ARBA00023315"/>
    </source>
</evidence>
<comment type="caution">
    <text evidence="3">The sequence shown here is derived from an EMBL/GenBank/DDBJ whole genome shotgun (WGS) entry which is preliminary data.</text>
</comment>
<dbReference type="OrthoDB" id="9805924at2"/>
<dbReference type="Pfam" id="PF00583">
    <property type="entry name" value="Acetyltransf_1"/>
    <property type="match status" value="1"/>
</dbReference>
<reference evidence="3 4" key="1">
    <citation type="submission" date="2015-11" db="EMBL/GenBank/DDBJ databases">
        <title>Genomic analysis of 38 Legionella species identifies large and diverse effector repertoires.</title>
        <authorList>
            <person name="Burstein D."/>
            <person name="Amaro F."/>
            <person name="Zusman T."/>
            <person name="Lifshitz Z."/>
            <person name="Cohen O."/>
            <person name="Gilbert J.A."/>
            <person name="Pupko T."/>
            <person name="Shuman H.A."/>
            <person name="Segal G."/>
        </authorList>
    </citation>
    <scope>NUCLEOTIDE SEQUENCE [LARGE SCALE GENOMIC DNA]</scope>
    <source>
        <strain evidence="3 4">ATCC 49504</strain>
    </source>
</reference>
<evidence type="ECO:0000256" key="1">
    <source>
        <dbReference type="ARBA" id="ARBA00022679"/>
    </source>
</evidence>
<dbReference type="PATRIC" id="fig|45065.4.peg.565"/>
<dbReference type="EMBL" id="LNYC01000010">
    <property type="protein sequence ID" value="KTD03716.1"/>
    <property type="molecule type" value="Genomic_DNA"/>
</dbReference>
<dbReference type="CDD" id="cd04301">
    <property type="entry name" value="NAT_SF"/>
    <property type="match status" value="1"/>
</dbReference>
<dbReference type="Gene3D" id="3.40.630.30">
    <property type="match status" value="1"/>
</dbReference>
<accession>A0A0W0U6R4</accession>
<protein>
    <submittedName>
        <fullName evidence="3">N-acetyltransferase ats1</fullName>
        <ecNumber evidence="3">2.3.1.57</ecNumber>
    </submittedName>
</protein>
<dbReference type="SUPFAM" id="SSF55729">
    <property type="entry name" value="Acyl-CoA N-acyltransferases (Nat)"/>
    <property type="match status" value="1"/>
</dbReference>
<dbReference type="STRING" id="45065.Lgee_0529"/>
<keyword evidence="4" id="KW-1185">Reference proteome</keyword>
<keyword evidence="1 3" id="KW-0808">Transferase</keyword>